<organism evidence="1">
    <name type="scientific">Arundo donax</name>
    <name type="common">Giant reed</name>
    <name type="synonym">Donax arundinaceus</name>
    <dbReference type="NCBI Taxonomy" id="35708"/>
    <lineage>
        <taxon>Eukaryota</taxon>
        <taxon>Viridiplantae</taxon>
        <taxon>Streptophyta</taxon>
        <taxon>Embryophyta</taxon>
        <taxon>Tracheophyta</taxon>
        <taxon>Spermatophyta</taxon>
        <taxon>Magnoliopsida</taxon>
        <taxon>Liliopsida</taxon>
        <taxon>Poales</taxon>
        <taxon>Poaceae</taxon>
        <taxon>PACMAD clade</taxon>
        <taxon>Arundinoideae</taxon>
        <taxon>Arundineae</taxon>
        <taxon>Arundo</taxon>
    </lineage>
</organism>
<reference evidence="1" key="1">
    <citation type="submission" date="2014-09" db="EMBL/GenBank/DDBJ databases">
        <authorList>
            <person name="Magalhaes I.L.F."/>
            <person name="Oliveira U."/>
            <person name="Santos F.R."/>
            <person name="Vidigal T.H.D.A."/>
            <person name="Brescovit A.D."/>
            <person name="Santos A.J."/>
        </authorList>
    </citation>
    <scope>NUCLEOTIDE SEQUENCE</scope>
    <source>
        <tissue evidence="1">Shoot tissue taken approximately 20 cm above the soil surface</tissue>
    </source>
</reference>
<protein>
    <submittedName>
        <fullName evidence="1">Uncharacterized protein</fullName>
    </submittedName>
</protein>
<accession>A0A0A9EFG2</accession>
<reference evidence="1" key="2">
    <citation type="journal article" date="2015" name="Data Brief">
        <title>Shoot transcriptome of the giant reed, Arundo donax.</title>
        <authorList>
            <person name="Barrero R.A."/>
            <person name="Guerrero F.D."/>
            <person name="Moolhuijzen P."/>
            <person name="Goolsby J.A."/>
            <person name="Tidwell J."/>
            <person name="Bellgard S.E."/>
            <person name="Bellgard M.I."/>
        </authorList>
    </citation>
    <scope>NUCLEOTIDE SEQUENCE</scope>
    <source>
        <tissue evidence="1">Shoot tissue taken approximately 20 cm above the soil surface</tissue>
    </source>
</reference>
<sequence>MICFSLFNLVQAAPI</sequence>
<evidence type="ECO:0000313" key="1">
    <source>
        <dbReference type="EMBL" id="JAD99494.1"/>
    </source>
</evidence>
<proteinExistence type="predicted"/>
<dbReference type="EMBL" id="GBRH01198401">
    <property type="protein sequence ID" value="JAD99494.1"/>
    <property type="molecule type" value="Transcribed_RNA"/>
</dbReference>
<name>A0A0A9EFG2_ARUDO</name>